<keyword evidence="2" id="KW-1185">Reference proteome</keyword>
<sequence>MPIEEKILIGALVVLLLALVWAAVVLVRFYRTQHFTCPECGTSFRPMLLKMIVSTNAVEGKVLRCPHCHKFVYVEPVKNESPDKSE</sequence>
<evidence type="ECO:0000313" key="2">
    <source>
        <dbReference type="Proteomes" id="UP000774750"/>
    </source>
</evidence>
<proteinExistence type="predicted"/>
<name>A0A938X7U2_9FIRM</name>
<reference evidence="1" key="2">
    <citation type="journal article" date="2021" name="Sci. Rep.">
        <title>The distribution of antibiotic resistance genes in chicken gut microbiota commensals.</title>
        <authorList>
            <person name="Juricova H."/>
            <person name="Matiasovicova J."/>
            <person name="Kubasova T."/>
            <person name="Cejkova D."/>
            <person name="Rychlik I."/>
        </authorList>
    </citation>
    <scope>NUCLEOTIDE SEQUENCE</scope>
    <source>
        <strain evidence="1">An559</strain>
    </source>
</reference>
<dbReference type="Gene3D" id="2.20.28.160">
    <property type="match status" value="1"/>
</dbReference>
<accession>A0A938X7U2</accession>
<reference evidence="1" key="1">
    <citation type="submission" date="2020-08" db="EMBL/GenBank/DDBJ databases">
        <authorList>
            <person name="Cejkova D."/>
            <person name="Kubasova T."/>
            <person name="Jahodarova E."/>
            <person name="Rychlik I."/>
        </authorList>
    </citation>
    <scope>NUCLEOTIDE SEQUENCE</scope>
    <source>
        <strain evidence="1">An559</strain>
    </source>
</reference>
<dbReference type="AlphaFoldDB" id="A0A938X7U2"/>
<dbReference type="Proteomes" id="UP000774750">
    <property type="component" value="Unassembled WGS sequence"/>
</dbReference>
<organism evidence="1 2">
    <name type="scientific">Merdimmobilis hominis</name>
    <dbReference type="NCBI Taxonomy" id="2897707"/>
    <lineage>
        <taxon>Bacteria</taxon>
        <taxon>Bacillati</taxon>
        <taxon>Bacillota</taxon>
        <taxon>Clostridia</taxon>
        <taxon>Eubacteriales</taxon>
        <taxon>Oscillospiraceae</taxon>
        <taxon>Merdimmobilis</taxon>
    </lineage>
</organism>
<evidence type="ECO:0000313" key="1">
    <source>
        <dbReference type="EMBL" id="MBM6921104.1"/>
    </source>
</evidence>
<protein>
    <submittedName>
        <fullName evidence="1">Uncharacterized protein</fullName>
    </submittedName>
</protein>
<dbReference type="RefSeq" id="WP_204446687.1">
    <property type="nucleotide sequence ID" value="NZ_JACJKY010000011.1"/>
</dbReference>
<dbReference type="EMBL" id="JACJKY010000011">
    <property type="protein sequence ID" value="MBM6921104.1"/>
    <property type="molecule type" value="Genomic_DNA"/>
</dbReference>
<gene>
    <name evidence="1" type="ORF">H6A12_08055</name>
</gene>
<comment type="caution">
    <text evidence="1">The sequence shown here is derived from an EMBL/GenBank/DDBJ whole genome shotgun (WGS) entry which is preliminary data.</text>
</comment>